<dbReference type="InterPro" id="IPR025665">
    <property type="entry name" value="Beta-barrel_OMP_2"/>
</dbReference>
<dbReference type="Proteomes" id="UP000541583">
    <property type="component" value="Unassembled WGS sequence"/>
</dbReference>
<dbReference type="EMBL" id="JACHCB010000008">
    <property type="protein sequence ID" value="MBB6110698.1"/>
    <property type="molecule type" value="Genomic_DNA"/>
</dbReference>
<evidence type="ECO:0000259" key="2">
    <source>
        <dbReference type="Pfam" id="PF13568"/>
    </source>
</evidence>
<sequence>MSLKRYLVIFILMCCSKLIFAQERVPAWGGGADLQDFSFGFSFSYVSSDFKIVKKPNWRTPFPDPDNNNQPLTSPLNSISSKSLPGFSVGFVTRYSLTDHLEVRFTPSLVFADRDLTYTYENPTQNPDVSKKVQTTTVDAPLSFKLKSDRLGNFRAYMLGGVKYSHSIAAKKNDANSDLMDKLVKNVSGYGSYEAGLGCDIYFEFFKLSPEIKISNSFGNVLLPENQPFSAPISKLSLHTIMFSLFFE</sequence>
<keyword evidence="1" id="KW-0732">Signal</keyword>
<comment type="caution">
    <text evidence="3">The sequence shown here is derived from an EMBL/GenBank/DDBJ whole genome shotgun (WGS) entry which is preliminary data.</text>
</comment>
<evidence type="ECO:0000313" key="3">
    <source>
        <dbReference type="EMBL" id="MBB6110698.1"/>
    </source>
</evidence>
<evidence type="ECO:0000256" key="1">
    <source>
        <dbReference type="SAM" id="SignalP"/>
    </source>
</evidence>
<reference evidence="3 4" key="1">
    <citation type="submission" date="2020-08" db="EMBL/GenBank/DDBJ databases">
        <title>Genomic Encyclopedia of Type Strains, Phase IV (KMG-V): Genome sequencing to study the core and pangenomes of soil and plant-associated prokaryotes.</title>
        <authorList>
            <person name="Whitman W."/>
        </authorList>
    </citation>
    <scope>NUCLEOTIDE SEQUENCE [LARGE SCALE GENOMIC DNA]</scope>
    <source>
        <strain evidence="3 4">ANJLi2</strain>
    </source>
</reference>
<name>A0ABR6PM80_9SPHI</name>
<feature type="domain" description="Outer membrane protein beta-barrel" evidence="2">
    <location>
        <begin position="21"/>
        <end position="221"/>
    </location>
</feature>
<gene>
    <name evidence="3" type="ORF">HDF23_003457</name>
</gene>
<feature type="chain" id="PRO_5046739391" description="Outer membrane protein beta-barrel domain-containing protein" evidence="1">
    <location>
        <begin position="22"/>
        <end position="248"/>
    </location>
</feature>
<keyword evidence="4" id="KW-1185">Reference proteome</keyword>
<organism evidence="3 4">
    <name type="scientific">Mucilaginibacter lappiensis</name>
    <dbReference type="NCBI Taxonomy" id="354630"/>
    <lineage>
        <taxon>Bacteria</taxon>
        <taxon>Pseudomonadati</taxon>
        <taxon>Bacteroidota</taxon>
        <taxon>Sphingobacteriia</taxon>
        <taxon>Sphingobacteriales</taxon>
        <taxon>Sphingobacteriaceae</taxon>
        <taxon>Mucilaginibacter</taxon>
    </lineage>
</organism>
<evidence type="ECO:0000313" key="4">
    <source>
        <dbReference type="Proteomes" id="UP000541583"/>
    </source>
</evidence>
<protein>
    <recommendedName>
        <fullName evidence="2">Outer membrane protein beta-barrel domain-containing protein</fullName>
    </recommendedName>
</protein>
<dbReference type="Pfam" id="PF13568">
    <property type="entry name" value="OMP_b-brl_2"/>
    <property type="match status" value="1"/>
</dbReference>
<feature type="signal peptide" evidence="1">
    <location>
        <begin position="1"/>
        <end position="21"/>
    </location>
</feature>
<proteinExistence type="predicted"/>
<accession>A0ABR6PM80</accession>
<dbReference type="RefSeq" id="WP_076374207.1">
    <property type="nucleotide sequence ID" value="NZ_FTMG01000007.1"/>
</dbReference>